<proteinExistence type="predicted"/>
<reference evidence="2" key="2">
    <citation type="journal article" date="2018" name="Mol. Plant Microbe Interact.">
        <title>Genome sequence resources for the wheat stripe rust pathogen (Puccinia striiformis f. sp. tritici) and the barley stripe rust pathogen (Puccinia striiformis f. sp. hordei).</title>
        <authorList>
            <person name="Xia C."/>
            <person name="Wang M."/>
            <person name="Yin C."/>
            <person name="Cornejo O.E."/>
            <person name="Hulbert S.H."/>
            <person name="Chen X."/>
        </authorList>
    </citation>
    <scope>NUCLEOTIDE SEQUENCE [LARGE SCALE GENOMIC DNA]</scope>
    <source>
        <strain evidence="2">93-210</strain>
    </source>
</reference>
<protein>
    <submittedName>
        <fullName evidence="1">Uncharacterized protein</fullName>
    </submittedName>
</protein>
<organism evidence="1 2">
    <name type="scientific">Puccinia striiformis f. sp. tritici</name>
    <dbReference type="NCBI Taxonomy" id="168172"/>
    <lineage>
        <taxon>Eukaryota</taxon>
        <taxon>Fungi</taxon>
        <taxon>Dikarya</taxon>
        <taxon>Basidiomycota</taxon>
        <taxon>Pucciniomycotina</taxon>
        <taxon>Pucciniomycetes</taxon>
        <taxon>Pucciniales</taxon>
        <taxon>Pucciniaceae</taxon>
        <taxon>Puccinia</taxon>
    </lineage>
</organism>
<comment type="caution">
    <text evidence="1">The sequence shown here is derived from an EMBL/GenBank/DDBJ whole genome shotgun (WGS) entry which is preliminary data.</text>
</comment>
<dbReference type="Proteomes" id="UP001060170">
    <property type="component" value="Chromosome 2"/>
</dbReference>
<evidence type="ECO:0000313" key="1">
    <source>
        <dbReference type="EMBL" id="KAI7961483.1"/>
    </source>
</evidence>
<evidence type="ECO:0000313" key="2">
    <source>
        <dbReference type="Proteomes" id="UP001060170"/>
    </source>
</evidence>
<dbReference type="EMBL" id="CM045866">
    <property type="protein sequence ID" value="KAI7961483.1"/>
    <property type="molecule type" value="Genomic_DNA"/>
</dbReference>
<name>A0ACC0EV24_9BASI</name>
<gene>
    <name evidence="1" type="ORF">MJO28_001972</name>
</gene>
<reference evidence="1 2" key="3">
    <citation type="journal article" date="2022" name="Microbiol. Spectr.">
        <title>Folding features and dynamics of 3D genome architecture in plant fungal pathogens.</title>
        <authorList>
            <person name="Xia C."/>
        </authorList>
    </citation>
    <scope>NUCLEOTIDE SEQUENCE [LARGE SCALE GENOMIC DNA]</scope>
    <source>
        <strain evidence="1 2">93-210</strain>
    </source>
</reference>
<accession>A0ACC0EV24</accession>
<keyword evidence="2" id="KW-1185">Reference proteome</keyword>
<sequence length="228" mass="23926">MFAKPASLVLLLAVFLQVASGSFALSTAGPQAGIARRQSSVSSVSSSTTTVSVFVQQWSVVRNEFSRCSNVFSSGASVQVAITSVKTLYQSCSTVANQYSTCNGCASAASSQAVTAFRSSIEVSFQTWQQILTIGQQRYASVWKSQFASVFQQFSTWVTAAKTACSSFNLQLDVILKGLNLNLNLFLGVNINLSGLLGGVLGLVGGVLGGVGSLVGGLLGRRELELLE</sequence>
<reference evidence="2" key="1">
    <citation type="journal article" date="2018" name="BMC Genomics">
        <title>Genomic insights into host adaptation between the wheat stripe rust pathogen (Puccinia striiformis f. sp. tritici) and the barley stripe rust pathogen (Puccinia striiformis f. sp. hordei).</title>
        <authorList>
            <person name="Xia C."/>
            <person name="Wang M."/>
            <person name="Yin C."/>
            <person name="Cornejo O.E."/>
            <person name="Hulbert S.H."/>
            <person name="Chen X."/>
        </authorList>
    </citation>
    <scope>NUCLEOTIDE SEQUENCE [LARGE SCALE GENOMIC DNA]</scope>
    <source>
        <strain evidence="2">93-210</strain>
    </source>
</reference>